<evidence type="ECO:0000256" key="4">
    <source>
        <dbReference type="ARBA" id="ARBA00023235"/>
    </source>
</evidence>
<dbReference type="InterPro" id="IPR036986">
    <property type="entry name" value="S4_RNA-bd_sf"/>
</dbReference>
<evidence type="ECO:0000256" key="7">
    <source>
        <dbReference type="PROSITE-ProRule" id="PRU00182"/>
    </source>
</evidence>
<dbReference type="PANTHER" id="PTHR47683">
    <property type="entry name" value="PSEUDOURIDINE SYNTHASE FAMILY PROTEIN-RELATED"/>
    <property type="match status" value="1"/>
</dbReference>
<dbReference type="GO" id="GO:0160139">
    <property type="term" value="F:23S rRNA pseudouridine(2605) synthase activity"/>
    <property type="evidence" value="ECO:0007669"/>
    <property type="project" value="UniProtKB-EC"/>
</dbReference>
<dbReference type="GO" id="GO:0005829">
    <property type="term" value="C:cytosol"/>
    <property type="evidence" value="ECO:0007669"/>
    <property type="project" value="UniProtKB-ARBA"/>
</dbReference>
<dbReference type="SUPFAM" id="SSF55174">
    <property type="entry name" value="Alpha-L RNA-binding motif"/>
    <property type="match status" value="1"/>
</dbReference>
<feature type="domain" description="RNA-binding S4" evidence="9">
    <location>
        <begin position="6"/>
        <end position="65"/>
    </location>
</feature>
<dbReference type="Gene3D" id="3.10.290.10">
    <property type="entry name" value="RNA-binding S4 domain"/>
    <property type="match status" value="1"/>
</dbReference>
<keyword evidence="2" id="KW-0698">rRNA processing</keyword>
<dbReference type="PANTHER" id="PTHR47683:SF3">
    <property type="entry name" value="RIBOSOMAL LARGE SUBUNIT PSEUDOURIDINE SYNTHASE B"/>
    <property type="match status" value="1"/>
</dbReference>
<dbReference type="FunFam" id="3.30.70.1560:FF:000001">
    <property type="entry name" value="Pseudouridine synthase"/>
    <property type="match status" value="1"/>
</dbReference>
<dbReference type="NCBIfam" id="TIGR00093">
    <property type="entry name" value="pseudouridine synthase"/>
    <property type="match status" value="1"/>
</dbReference>
<evidence type="ECO:0000256" key="5">
    <source>
        <dbReference type="ARBA" id="ARBA00036944"/>
    </source>
</evidence>
<dbReference type="Gene3D" id="3.30.70.580">
    <property type="entry name" value="Pseudouridine synthase I, catalytic domain, N-terminal subdomain"/>
    <property type="match status" value="1"/>
</dbReference>
<comment type="catalytic activity">
    <reaction evidence="5">
        <text>uridine(2605) in 23S rRNA = pseudouridine(2605) in 23S rRNA</text>
        <dbReference type="Rhea" id="RHEA:42520"/>
        <dbReference type="Rhea" id="RHEA-COMP:10095"/>
        <dbReference type="Rhea" id="RHEA-COMP:10096"/>
        <dbReference type="ChEBI" id="CHEBI:65314"/>
        <dbReference type="ChEBI" id="CHEBI:65315"/>
        <dbReference type="EC" id="5.4.99.22"/>
    </reaction>
</comment>
<dbReference type="AlphaFoldDB" id="A0A380MKB9"/>
<accession>A0A380MKB9</accession>
<dbReference type="OrthoDB" id="9807213at2"/>
<sequence>MKQEYERIQKFLASRGIASRRQIEVWIEEGRLRVNGKPAEIGQRVSGHESFSLDGRTLRVAAEQESPRMVLMYHKPVGEICTRKDEEGRPTVFRRLPRIHQGRWVAIGRLDINTAGLLLFTNDGALANKLMHPSTEIEREYWVRVAGEVNEETLQALRKGMMLEDGFAKFDDIQPLQTLNDDDTQYNRYYSVVLKEGRNREVRRLWEAVGCQVSRLKRIRYGNVSLPKSLPAGKHRLLEPRELSDLMALVRTKPVRDKMPRPR</sequence>
<reference evidence="10 11" key="1">
    <citation type="submission" date="2018-06" db="EMBL/GenBank/DDBJ databases">
        <authorList>
            <consortium name="Pathogen Informatics"/>
            <person name="Doyle S."/>
        </authorList>
    </citation>
    <scope>NUCLEOTIDE SEQUENCE [LARGE SCALE GENOMIC DNA]</scope>
    <source>
        <strain evidence="10 11">NCTC10717</strain>
    </source>
</reference>
<comment type="function">
    <text evidence="6">Responsible for synthesis of pseudouridine from uracil-2605 in 23S ribosomal RNA.</text>
</comment>
<dbReference type="GO" id="GO:0003723">
    <property type="term" value="F:RNA binding"/>
    <property type="evidence" value="ECO:0007669"/>
    <property type="project" value="UniProtKB-KW"/>
</dbReference>
<evidence type="ECO:0000256" key="2">
    <source>
        <dbReference type="ARBA" id="ARBA00022552"/>
    </source>
</evidence>
<protein>
    <recommendedName>
        <fullName evidence="8">Pseudouridine synthase</fullName>
        <ecNumber evidence="8">5.4.99.-</ecNumber>
    </recommendedName>
</protein>
<dbReference type="InterPro" id="IPR020103">
    <property type="entry name" value="PsdUridine_synth_cat_dom_sf"/>
</dbReference>
<name>A0A380MKB9_9GAMM</name>
<dbReference type="SMART" id="SM00363">
    <property type="entry name" value="S4"/>
    <property type="match status" value="1"/>
</dbReference>
<keyword evidence="4 8" id="KW-0413">Isomerase</keyword>
<dbReference type="InterPro" id="IPR002942">
    <property type="entry name" value="S4_RNA-bd"/>
</dbReference>
<dbReference type="FunFam" id="3.30.70.580:FF:000009">
    <property type="entry name" value="Pseudouridine synthase"/>
    <property type="match status" value="1"/>
</dbReference>
<dbReference type="RefSeq" id="WP_115217661.1">
    <property type="nucleotide sequence ID" value="NZ_UHIA01000003.1"/>
</dbReference>
<keyword evidence="3 7" id="KW-0694">RNA-binding</keyword>
<dbReference type="SUPFAM" id="SSF55120">
    <property type="entry name" value="Pseudouridine synthase"/>
    <property type="match status" value="1"/>
</dbReference>
<proteinExistence type="inferred from homology"/>
<dbReference type="CDD" id="cd02556">
    <property type="entry name" value="PseudoU_synth_RluB"/>
    <property type="match status" value="1"/>
</dbReference>
<dbReference type="Gene3D" id="3.30.70.1560">
    <property type="entry name" value="Alpha-L RNA-binding motif"/>
    <property type="match status" value="1"/>
</dbReference>
<dbReference type="Pfam" id="PF00849">
    <property type="entry name" value="PseudoU_synth_2"/>
    <property type="match status" value="1"/>
</dbReference>
<gene>
    <name evidence="10" type="primary">rluB</name>
    <name evidence="10" type="ORF">NCTC10717_00356</name>
</gene>
<evidence type="ECO:0000313" key="10">
    <source>
        <dbReference type="EMBL" id="SUO92028.1"/>
    </source>
</evidence>
<dbReference type="InterPro" id="IPR042092">
    <property type="entry name" value="PsdUridine_s_RsuA/RluB/E/F_cat"/>
</dbReference>
<dbReference type="PROSITE" id="PS50889">
    <property type="entry name" value="S4"/>
    <property type="match status" value="1"/>
</dbReference>
<dbReference type="InterPro" id="IPR006145">
    <property type="entry name" value="PsdUridine_synth_RsuA/RluA"/>
</dbReference>
<dbReference type="InterPro" id="IPR020094">
    <property type="entry name" value="TruA/RsuA/RluB/E/F_N"/>
</dbReference>
<dbReference type="PROSITE" id="PS01149">
    <property type="entry name" value="PSI_RSU"/>
    <property type="match status" value="1"/>
</dbReference>
<evidence type="ECO:0000259" key="9">
    <source>
        <dbReference type="SMART" id="SM00363"/>
    </source>
</evidence>
<dbReference type="EC" id="5.4.99.-" evidence="8"/>
<evidence type="ECO:0000256" key="1">
    <source>
        <dbReference type="ARBA" id="ARBA00008348"/>
    </source>
</evidence>
<dbReference type="GO" id="GO:0000455">
    <property type="term" value="P:enzyme-directed rRNA pseudouridine synthesis"/>
    <property type="evidence" value="ECO:0007669"/>
    <property type="project" value="UniProtKB-ARBA"/>
</dbReference>
<dbReference type="InterPro" id="IPR050343">
    <property type="entry name" value="RsuA_PseudoU_synthase"/>
</dbReference>
<evidence type="ECO:0000256" key="6">
    <source>
        <dbReference type="ARBA" id="ARBA00037383"/>
    </source>
</evidence>
<dbReference type="InterPro" id="IPR018496">
    <property type="entry name" value="PsdUridine_synth_RsuA/RluB_CS"/>
</dbReference>
<keyword evidence="11" id="KW-1185">Reference proteome</keyword>
<evidence type="ECO:0000256" key="3">
    <source>
        <dbReference type="ARBA" id="ARBA00022884"/>
    </source>
</evidence>
<evidence type="ECO:0000313" key="11">
    <source>
        <dbReference type="Proteomes" id="UP000254575"/>
    </source>
</evidence>
<dbReference type="CDD" id="cd00165">
    <property type="entry name" value="S4"/>
    <property type="match status" value="1"/>
</dbReference>
<organism evidence="10 11">
    <name type="scientific">Suttonella indologenes</name>
    <dbReference type="NCBI Taxonomy" id="13276"/>
    <lineage>
        <taxon>Bacteria</taxon>
        <taxon>Pseudomonadati</taxon>
        <taxon>Pseudomonadota</taxon>
        <taxon>Gammaproteobacteria</taxon>
        <taxon>Cardiobacteriales</taxon>
        <taxon>Cardiobacteriaceae</taxon>
        <taxon>Suttonella</taxon>
    </lineage>
</organism>
<dbReference type="Proteomes" id="UP000254575">
    <property type="component" value="Unassembled WGS sequence"/>
</dbReference>
<dbReference type="Pfam" id="PF01479">
    <property type="entry name" value="S4"/>
    <property type="match status" value="1"/>
</dbReference>
<comment type="similarity">
    <text evidence="1 8">Belongs to the pseudouridine synthase RsuA family.</text>
</comment>
<dbReference type="EMBL" id="UHIA01000003">
    <property type="protein sequence ID" value="SUO92028.1"/>
    <property type="molecule type" value="Genomic_DNA"/>
</dbReference>
<dbReference type="InterPro" id="IPR000748">
    <property type="entry name" value="PsdUridine_synth_RsuA/RluB/E/F"/>
</dbReference>
<evidence type="ECO:0000256" key="8">
    <source>
        <dbReference type="RuleBase" id="RU003887"/>
    </source>
</evidence>